<dbReference type="InterPro" id="IPR052337">
    <property type="entry name" value="SAT4-like"/>
</dbReference>
<feature type="transmembrane region" description="Helical" evidence="6">
    <location>
        <begin position="112"/>
        <end position="134"/>
    </location>
</feature>
<comment type="similarity">
    <text evidence="5">Belongs to the SAT4 family.</text>
</comment>
<keyword evidence="2 6" id="KW-0812">Transmembrane</keyword>
<dbReference type="Proteomes" id="UP001521184">
    <property type="component" value="Unassembled WGS sequence"/>
</dbReference>
<evidence type="ECO:0000256" key="4">
    <source>
        <dbReference type="ARBA" id="ARBA00023136"/>
    </source>
</evidence>
<feature type="transmembrane region" description="Helical" evidence="6">
    <location>
        <begin position="68"/>
        <end position="92"/>
    </location>
</feature>
<dbReference type="PANTHER" id="PTHR33048:SF47">
    <property type="entry name" value="INTEGRAL MEMBRANE PROTEIN-RELATED"/>
    <property type="match status" value="1"/>
</dbReference>
<feature type="transmembrane region" description="Helical" evidence="6">
    <location>
        <begin position="146"/>
        <end position="168"/>
    </location>
</feature>
<protein>
    <recommendedName>
        <fullName evidence="7">Rhodopsin domain-containing protein</fullName>
    </recommendedName>
</protein>
<sequence length="182" mass="20561">MTGVVGGEVYVASRMVGHRWDEEEENVSKLALLVLCSNLLYHILINATKSSFLLQYLRLFHDCWAQKLCKALLAVVLGAALYGFFGGIFMCHPVRRYWDPRVPGNCRDPETYWVATSSIGITMDFIVWLLPMPLLRRLRLPMRQKLGLTAVFTLGGFVCIVSVLRLALVEMYSQEGKAEGEC</sequence>
<keyword evidence="3 6" id="KW-1133">Transmembrane helix</keyword>
<comment type="caution">
    <text evidence="8">The sequence shown here is derived from an EMBL/GenBank/DDBJ whole genome shotgun (WGS) entry which is preliminary data.</text>
</comment>
<proteinExistence type="inferred from homology"/>
<evidence type="ECO:0000259" key="7">
    <source>
        <dbReference type="Pfam" id="PF20684"/>
    </source>
</evidence>
<keyword evidence="4 6" id="KW-0472">Membrane</keyword>
<name>A0ABR3TTZ6_9PEZI</name>
<dbReference type="Pfam" id="PF20684">
    <property type="entry name" value="Fung_rhodopsin"/>
    <property type="match status" value="1"/>
</dbReference>
<evidence type="ECO:0000256" key="5">
    <source>
        <dbReference type="ARBA" id="ARBA00038359"/>
    </source>
</evidence>
<feature type="domain" description="Rhodopsin" evidence="7">
    <location>
        <begin position="17"/>
        <end position="174"/>
    </location>
</feature>
<gene>
    <name evidence="8" type="ORF">SLS58_004380</name>
</gene>
<evidence type="ECO:0000256" key="1">
    <source>
        <dbReference type="ARBA" id="ARBA00004141"/>
    </source>
</evidence>
<reference evidence="8 9" key="1">
    <citation type="journal article" date="2023" name="Plant Dis.">
        <title>First Report of Diplodia intermedia Causing Canker and Dieback Diseases on Apple Trees in Canada.</title>
        <authorList>
            <person name="Ellouze W."/>
            <person name="Ilyukhin E."/>
            <person name="Sulman M."/>
            <person name="Ali S."/>
        </authorList>
    </citation>
    <scope>NUCLEOTIDE SEQUENCE [LARGE SCALE GENOMIC DNA]</scope>
    <source>
        <strain evidence="8 9">M45-28</strain>
    </source>
</reference>
<dbReference type="PANTHER" id="PTHR33048">
    <property type="entry name" value="PTH11-LIKE INTEGRAL MEMBRANE PROTEIN (AFU_ORTHOLOGUE AFUA_5G11245)"/>
    <property type="match status" value="1"/>
</dbReference>
<dbReference type="EMBL" id="JAKEKT020000023">
    <property type="protein sequence ID" value="KAL1644466.1"/>
    <property type="molecule type" value="Genomic_DNA"/>
</dbReference>
<accession>A0ABR3TTZ6</accession>
<evidence type="ECO:0000256" key="2">
    <source>
        <dbReference type="ARBA" id="ARBA00022692"/>
    </source>
</evidence>
<evidence type="ECO:0000313" key="8">
    <source>
        <dbReference type="EMBL" id="KAL1644466.1"/>
    </source>
</evidence>
<organism evidence="8 9">
    <name type="scientific">Diplodia intermedia</name>
    <dbReference type="NCBI Taxonomy" id="856260"/>
    <lineage>
        <taxon>Eukaryota</taxon>
        <taxon>Fungi</taxon>
        <taxon>Dikarya</taxon>
        <taxon>Ascomycota</taxon>
        <taxon>Pezizomycotina</taxon>
        <taxon>Dothideomycetes</taxon>
        <taxon>Dothideomycetes incertae sedis</taxon>
        <taxon>Botryosphaeriales</taxon>
        <taxon>Botryosphaeriaceae</taxon>
        <taxon>Diplodia</taxon>
    </lineage>
</organism>
<dbReference type="InterPro" id="IPR049326">
    <property type="entry name" value="Rhodopsin_dom_fungi"/>
</dbReference>
<evidence type="ECO:0000313" key="9">
    <source>
        <dbReference type="Proteomes" id="UP001521184"/>
    </source>
</evidence>
<evidence type="ECO:0000256" key="3">
    <source>
        <dbReference type="ARBA" id="ARBA00022989"/>
    </source>
</evidence>
<comment type="subcellular location">
    <subcellularLocation>
        <location evidence="1">Membrane</location>
        <topology evidence="1">Multi-pass membrane protein</topology>
    </subcellularLocation>
</comment>
<evidence type="ECO:0000256" key="6">
    <source>
        <dbReference type="SAM" id="Phobius"/>
    </source>
</evidence>
<keyword evidence="9" id="KW-1185">Reference proteome</keyword>